<keyword evidence="3" id="KW-1185">Reference proteome</keyword>
<gene>
    <name evidence="2" type="ORF">LIER_10769</name>
</gene>
<accession>A0AAV3PND1</accession>
<evidence type="ECO:0000313" key="2">
    <source>
        <dbReference type="EMBL" id="GAA0152241.1"/>
    </source>
</evidence>
<name>A0AAV3PND1_LITER</name>
<feature type="compositionally biased region" description="Basic residues" evidence="1">
    <location>
        <begin position="85"/>
        <end position="96"/>
    </location>
</feature>
<feature type="compositionally biased region" description="Basic and acidic residues" evidence="1">
    <location>
        <begin position="97"/>
        <end position="118"/>
    </location>
</feature>
<organism evidence="2 3">
    <name type="scientific">Lithospermum erythrorhizon</name>
    <name type="common">Purple gromwell</name>
    <name type="synonym">Lithospermum officinale var. erythrorhizon</name>
    <dbReference type="NCBI Taxonomy" id="34254"/>
    <lineage>
        <taxon>Eukaryota</taxon>
        <taxon>Viridiplantae</taxon>
        <taxon>Streptophyta</taxon>
        <taxon>Embryophyta</taxon>
        <taxon>Tracheophyta</taxon>
        <taxon>Spermatophyta</taxon>
        <taxon>Magnoliopsida</taxon>
        <taxon>eudicotyledons</taxon>
        <taxon>Gunneridae</taxon>
        <taxon>Pentapetalae</taxon>
        <taxon>asterids</taxon>
        <taxon>lamiids</taxon>
        <taxon>Boraginales</taxon>
        <taxon>Boraginaceae</taxon>
        <taxon>Boraginoideae</taxon>
        <taxon>Lithospermeae</taxon>
        <taxon>Lithospermum</taxon>
    </lineage>
</organism>
<feature type="region of interest" description="Disordered" evidence="1">
    <location>
        <begin position="63"/>
        <end position="203"/>
    </location>
</feature>
<dbReference type="AlphaFoldDB" id="A0AAV3PND1"/>
<feature type="compositionally biased region" description="Acidic residues" evidence="1">
    <location>
        <begin position="141"/>
        <end position="152"/>
    </location>
</feature>
<comment type="caution">
    <text evidence="2">The sequence shown here is derived from an EMBL/GenBank/DDBJ whole genome shotgun (WGS) entry which is preliminary data.</text>
</comment>
<sequence>MDTVDGWKDSTFLEEDLLEPSLVDTIAKGMDTDIPSVDDIELVTVAATEKVTPSVIDTAIETVGQEEIDTMDDDVEDMTPEKARQQKKKSKKRRLRKLADTAENSEPKKKLSKEDRAAKRARKVERRARKAAEAKTGQDNNVEEVMPEETEEVIPPVVQPSIDDEWLPEHEQQGDNEDDQSEESDKDDVDAVMDKRRKTKGKLRMKENRTRIGNRRIPRNVAAVPTTNVSLNSKEEQAKWKFVVNRCIVAEKLLTKVTQKNPNIMSILEKVGVMPTVEAAGPYYPKLVREFICNMTEDIDDIVSPNHHKVLYMIGIGASFDLGRVIFDQTVQYAHVVLKPIAYPSILYSILLAQNEDILTKDDTEGLALGVITISPKLMEGIHVVDVPLAPLAEEGASGSHTNGTVQLLRDEIKYLNGVIQSSLARKSVFEARVRSLTGDDDPDDGAEDA</sequence>
<dbReference type="Proteomes" id="UP001454036">
    <property type="component" value="Unassembled WGS sequence"/>
</dbReference>
<feature type="compositionally biased region" description="Basic residues" evidence="1">
    <location>
        <begin position="119"/>
        <end position="129"/>
    </location>
</feature>
<protein>
    <submittedName>
        <fullName evidence="2">Uncharacterized protein</fullName>
    </submittedName>
</protein>
<feature type="compositionally biased region" description="Acidic residues" evidence="1">
    <location>
        <begin position="174"/>
        <end position="191"/>
    </location>
</feature>
<reference evidence="2 3" key="1">
    <citation type="submission" date="2024-01" db="EMBL/GenBank/DDBJ databases">
        <title>The complete chloroplast genome sequence of Lithospermum erythrorhizon: insights into the phylogenetic relationship among Boraginaceae species and the maternal lineages of purple gromwells.</title>
        <authorList>
            <person name="Okada T."/>
            <person name="Watanabe K."/>
        </authorList>
    </citation>
    <scope>NUCLEOTIDE SEQUENCE [LARGE SCALE GENOMIC DNA]</scope>
</reference>
<dbReference type="EMBL" id="BAABME010001945">
    <property type="protein sequence ID" value="GAA0152241.1"/>
    <property type="molecule type" value="Genomic_DNA"/>
</dbReference>
<evidence type="ECO:0000256" key="1">
    <source>
        <dbReference type="SAM" id="MobiDB-lite"/>
    </source>
</evidence>
<proteinExistence type="predicted"/>
<evidence type="ECO:0000313" key="3">
    <source>
        <dbReference type="Proteomes" id="UP001454036"/>
    </source>
</evidence>
<feature type="compositionally biased region" description="Acidic residues" evidence="1">
    <location>
        <begin position="64"/>
        <end position="78"/>
    </location>
</feature>